<keyword evidence="1" id="KW-1133">Transmembrane helix</keyword>
<keyword evidence="1" id="KW-0812">Transmembrane</keyword>
<feature type="transmembrane region" description="Helical" evidence="1">
    <location>
        <begin position="41"/>
        <end position="59"/>
    </location>
</feature>
<keyword evidence="1" id="KW-0472">Membrane</keyword>
<dbReference type="EMBL" id="HBUF01618480">
    <property type="protein sequence ID" value="CAG6780450.1"/>
    <property type="molecule type" value="Transcribed_RNA"/>
</dbReference>
<evidence type="ECO:0000256" key="1">
    <source>
        <dbReference type="SAM" id="Phobius"/>
    </source>
</evidence>
<name>A0A8D9F9Q8_9HEMI</name>
<reference evidence="2" key="1">
    <citation type="submission" date="2021-05" db="EMBL/GenBank/DDBJ databases">
        <authorList>
            <person name="Alioto T."/>
            <person name="Alioto T."/>
            <person name="Gomez Garrido J."/>
        </authorList>
    </citation>
    <scope>NUCLEOTIDE SEQUENCE</scope>
</reference>
<organism evidence="2">
    <name type="scientific">Cacopsylla melanoneura</name>
    <dbReference type="NCBI Taxonomy" id="428564"/>
    <lineage>
        <taxon>Eukaryota</taxon>
        <taxon>Metazoa</taxon>
        <taxon>Ecdysozoa</taxon>
        <taxon>Arthropoda</taxon>
        <taxon>Hexapoda</taxon>
        <taxon>Insecta</taxon>
        <taxon>Pterygota</taxon>
        <taxon>Neoptera</taxon>
        <taxon>Paraneoptera</taxon>
        <taxon>Hemiptera</taxon>
        <taxon>Sternorrhyncha</taxon>
        <taxon>Psylloidea</taxon>
        <taxon>Psyllidae</taxon>
        <taxon>Psyllinae</taxon>
        <taxon>Cacopsylla</taxon>
    </lineage>
</organism>
<sequence>MQDIPRASPCQKIDKNKNNNVSKLKLLLLSLNLILNKRKEIMFAMYVSILGTCLLQYITCFNSMYRYLNSFVSTNQPKIIIIIFTINTYRKMVKLLWLK</sequence>
<evidence type="ECO:0000313" key="2">
    <source>
        <dbReference type="EMBL" id="CAG6780450.1"/>
    </source>
</evidence>
<protein>
    <submittedName>
        <fullName evidence="2">Uncharacterized protein</fullName>
    </submittedName>
</protein>
<accession>A0A8D9F9Q8</accession>
<proteinExistence type="predicted"/>
<dbReference type="AlphaFoldDB" id="A0A8D9F9Q8"/>